<organism evidence="2 3">
    <name type="scientific">Acipenser oxyrinchus oxyrinchus</name>
    <dbReference type="NCBI Taxonomy" id="40147"/>
    <lineage>
        <taxon>Eukaryota</taxon>
        <taxon>Metazoa</taxon>
        <taxon>Chordata</taxon>
        <taxon>Craniata</taxon>
        <taxon>Vertebrata</taxon>
        <taxon>Euteleostomi</taxon>
        <taxon>Actinopterygii</taxon>
        <taxon>Chondrostei</taxon>
        <taxon>Acipenseriformes</taxon>
        <taxon>Acipenseridae</taxon>
        <taxon>Acipenser</taxon>
    </lineage>
</organism>
<feature type="region of interest" description="Disordered" evidence="1">
    <location>
        <begin position="56"/>
        <end position="76"/>
    </location>
</feature>
<evidence type="ECO:0000256" key="1">
    <source>
        <dbReference type="SAM" id="MobiDB-lite"/>
    </source>
</evidence>
<keyword evidence="3" id="KW-1185">Reference proteome</keyword>
<proteinExistence type="predicted"/>
<dbReference type="Proteomes" id="UP001230051">
    <property type="component" value="Unassembled WGS sequence"/>
</dbReference>
<accession>A0AAD8D8D2</accession>
<evidence type="ECO:0000313" key="2">
    <source>
        <dbReference type="EMBL" id="KAK1163018.1"/>
    </source>
</evidence>
<sequence length="76" mass="8479">MTSRRSVLQQTSWFNVNNISFLIAVLNIVHTQRTTADDHSSTSNISKQKSLFSIATPLTPDQSSAEEQPRITCEIS</sequence>
<evidence type="ECO:0000313" key="3">
    <source>
        <dbReference type="Proteomes" id="UP001230051"/>
    </source>
</evidence>
<name>A0AAD8D8D2_ACIOX</name>
<reference evidence="2" key="1">
    <citation type="submission" date="2022-02" db="EMBL/GenBank/DDBJ databases">
        <title>Atlantic sturgeon de novo genome assembly.</title>
        <authorList>
            <person name="Stock M."/>
            <person name="Klopp C."/>
            <person name="Guiguen Y."/>
            <person name="Cabau C."/>
            <person name="Parinello H."/>
            <person name="Santidrian Yebra-Pimentel E."/>
            <person name="Kuhl H."/>
            <person name="Dirks R.P."/>
            <person name="Guessner J."/>
            <person name="Wuertz S."/>
            <person name="Du K."/>
            <person name="Schartl M."/>
        </authorList>
    </citation>
    <scope>NUCLEOTIDE SEQUENCE</scope>
    <source>
        <strain evidence="2">STURGEONOMICS-FGT-2020</strain>
        <tissue evidence="2">Whole blood</tissue>
    </source>
</reference>
<comment type="caution">
    <text evidence="2">The sequence shown here is derived from an EMBL/GenBank/DDBJ whole genome shotgun (WGS) entry which is preliminary data.</text>
</comment>
<protein>
    <submittedName>
        <fullName evidence="2">Uncharacterized protein</fullName>
    </submittedName>
</protein>
<dbReference type="AlphaFoldDB" id="A0AAD8D8D2"/>
<gene>
    <name evidence="2" type="ORF">AOXY_G16372</name>
</gene>
<dbReference type="EMBL" id="JAGXEW010000015">
    <property type="protein sequence ID" value="KAK1163018.1"/>
    <property type="molecule type" value="Genomic_DNA"/>
</dbReference>